<reference evidence="2 3" key="1">
    <citation type="journal article" date="2016" name="Nat. Commun.">
        <title>Thousands of microbial genomes shed light on interconnected biogeochemical processes in an aquifer system.</title>
        <authorList>
            <person name="Anantharaman K."/>
            <person name="Brown C.T."/>
            <person name="Hug L.A."/>
            <person name="Sharon I."/>
            <person name="Castelle C.J."/>
            <person name="Probst A.J."/>
            <person name="Thomas B.C."/>
            <person name="Singh A."/>
            <person name="Wilkins M.J."/>
            <person name="Karaoz U."/>
            <person name="Brodie E.L."/>
            <person name="Williams K.H."/>
            <person name="Hubbard S.S."/>
            <person name="Banfield J.F."/>
        </authorList>
    </citation>
    <scope>NUCLEOTIDE SEQUENCE [LARGE SCALE GENOMIC DNA]</scope>
</reference>
<organism evidence="2 3">
    <name type="scientific">Candidatus Nomurabacteria bacterium RIFCSPHIGHO2_02_FULL_42_24</name>
    <dbReference type="NCBI Taxonomy" id="1801757"/>
    <lineage>
        <taxon>Bacteria</taxon>
        <taxon>Candidatus Nomuraibacteriota</taxon>
    </lineage>
</organism>
<comment type="caution">
    <text evidence="2">The sequence shown here is derived from an EMBL/GenBank/DDBJ whole genome shotgun (WGS) entry which is preliminary data.</text>
</comment>
<evidence type="ECO:0000313" key="2">
    <source>
        <dbReference type="EMBL" id="OGI81961.1"/>
    </source>
</evidence>
<keyword evidence="1" id="KW-1133">Transmembrane helix</keyword>
<sequence>MKTFFKSLSVISVVKVFKVILWIFCPVPVSAASASTIDTINTVIGLALIVMGLVIYSYLLFLLKPTEKEKKIGD</sequence>
<proteinExistence type="predicted"/>
<protein>
    <submittedName>
        <fullName evidence="2">Uncharacterized protein</fullName>
    </submittedName>
</protein>
<keyword evidence="1" id="KW-0472">Membrane</keyword>
<dbReference type="Proteomes" id="UP000179880">
    <property type="component" value="Unassembled WGS sequence"/>
</dbReference>
<keyword evidence="1" id="KW-0812">Transmembrane</keyword>
<gene>
    <name evidence="2" type="ORF">A3B93_02335</name>
</gene>
<dbReference type="EMBL" id="MFUH01000016">
    <property type="protein sequence ID" value="OGI81961.1"/>
    <property type="molecule type" value="Genomic_DNA"/>
</dbReference>
<dbReference type="AlphaFoldDB" id="A0A1F6WJ76"/>
<evidence type="ECO:0000313" key="3">
    <source>
        <dbReference type="Proteomes" id="UP000179880"/>
    </source>
</evidence>
<accession>A0A1F6WJ76</accession>
<evidence type="ECO:0000256" key="1">
    <source>
        <dbReference type="SAM" id="Phobius"/>
    </source>
</evidence>
<feature type="transmembrane region" description="Helical" evidence="1">
    <location>
        <begin position="44"/>
        <end position="63"/>
    </location>
</feature>
<name>A0A1F6WJ76_9BACT</name>